<sequence length="63" mass="6948">MSLSMQTSAVLNGDDLLLPDINLTVEKGEPAVIQGDIEWLESFHSLLLTEQDSKNLFVLSPFS</sequence>
<keyword evidence="2" id="KW-1185">Reference proteome</keyword>
<name>A0A1G8NM93_9BACI</name>
<dbReference type="AlphaFoldDB" id="A0A1G8NM93"/>
<dbReference type="EMBL" id="FNEN01000006">
    <property type="protein sequence ID" value="SDI81318.1"/>
    <property type="molecule type" value="Genomic_DNA"/>
</dbReference>
<evidence type="ECO:0000313" key="1">
    <source>
        <dbReference type="EMBL" id="SDI81318.1"/>
    </source>
</evidence>
<proteinExistence type="predicted"/>
<dbReference type="Proteomes" id="UP000198853">
    <property type="component" value="Unassembled WGS sequence"/>
</dbReference>
<organism evidence="1 2">
    <name type="scientific">Natribacillus halophilus</name>
    <dbReference type="NCBI Taxonomy" id="549003"/>
    <lineage>
        <taxon>Bacteria</taxon>
        <taxon>Bacillati</taxon>
        <taxon>Bacillota</taxon>
        <taxon>Bacilli</taxon>
        <taxon>Bacillales</taxon>
        <taxon>Bacillaceae</taxon>
        <taxon>Natribacillus</taxon>
    </lineage>
</organism>
<gene>
    <name evidence="1" type="ORF">SAMN04488123_106150</name>
</gene>
<evidence type="ECO:0000313" key="2">
    <source>
        <dbReference type="Proteomes" id="UP000198853"/>
    </source>
</evidence>
<accession>A0A1G8NM93</accession>
<reference evidence="1 2" key="1">
    <citation type="submission" date="2016-10" db="EMBL/GenBank/DDBJ databases">
        <authorList>
            <person name="de Groot N.N."/>
        </authorList>
    </citation>
    <scope>NUCLEOTIDE SEQUENCE [LARGE SCALE GENOMIC DNA]</scope>
    <source>
        <strain evidence="1 2">DSM 21771</strain>
    </source>
</reference>
<protein>
    <submittedName>
        <fullName evidence="1">Uncharacterized protein</fullName>
    </submittedName>
</protein>